<dbReference type="InterPro" id="IPR056862">
    <property type="entry name" value="VWA7_N"/>
</dbReference>
<accession>A0A7C0ZEL4</accession>
<organism evidence="2">
    <name type="scientific">candidate division WOR-3 bacterium</name>
    <dbReference type="NCBI Taxonomy" id="2052148"/>
    <lineage>
        <taxon>Bacteria</taxon>
        <taxon>Bacteria division WOR-3</taxon>
    </lineage>
</organism>
<sequence>MKKEDIFDAWGFPPGKGDIHREITREALTPLGFDRSTIDFLARVGRFQDIRFHVGPLYLGAPSPSHFERSWVVRNGNPELHLKAFEGGRRFLVFCVRNIVSSLGAYPESVDRITRNKKAMLNLGRALHTLQDFFSHSNYIDLNKDQREEVSYTLFHPEIEPPKYVRIVYVGLHFFIDHYPHGAFGFGETKDNPSWTRGGQERFLRAKMEAVKHTREFVLKLFDGTLYRRYVLQEIL</sequence>
<evidence type="ECO:0000313" key="2">
    <source>
        <dbReference type="EMBL" id="HDI82782.1"/>
    </source>
</evidence>
<dbReference type="Pfam" id="PF25107">
    <property type="entry name" value="VWA7_N"/>
    <property type="match status" value="1"/>
</dbReference>
<protein>
    <recommendedName>
        <fullName evidence="1">VWA7 N-terminal domain-containing protein</fullName>
    </recommendedName>
</protein>
<feature type="domain" description="VWA7 N-terminal" evidence="1">
    <location>
        <begin position="115"/>
        <end position="146"/>
    </location>
</feature>
<reference evidence="2" key="1">
    <citation type="journal article" date="2020" name="mSystems">
        <title>Genome- and Community-Level Interaction Insights into Carbon Utilization and Element Cycling Functions of Hydrothermarchaeota in Hydrothermal Sediment.</title>
        <authorList>
            <person name="Zhou Z."/>
            <person name="Liu Y."/>
            <person name="Xu W."/>
            <person name="Pan J."/>
            <person name="Luo Z.H."/>
            <person name="Li M."/>
        </authorList>
    </citation>
    <scope>NUCLEOTIDE SEQUENCE [LARGE SCALE GENOMIC DNA]</scope>
    <source>
        <strain evidence="2">HyVt-102</strain>
    </source>
</reference>
<evidence type="ECO:0000259" key="1">
    <source>
        <dbReference type="Pfam" id="PF25107"/>
    </source>
</evidence>
<dbReference type="Proteomes" id="UP000885847">
    <property type="component" value="Unassembled WGS sequence"/>
</dbReference>
<gene>
    <name evidence="2" type="ORF">ENF18_03205</name>
</gene>
<dbReference type="EMBL" id="DQWE01000152">
    <property type="protein sequence ID" value="HDI82782.1"/>
    <property type="molecule type" value="Genomic_DNA"/>
</dbReference>
<comment type="caution">
    <text evidence="2">The sequence shown here is derived from an EMBL/GenBank/DDBJ whole genome shotgun (WGS) entry which is preliminary data.</text>
</comment>
<dbReference type="AlphaFoldDB" id="A0A7C0ZEL4"/>
<name>A0A7C0ZEL4_UNCW3</name>
<proteinExistence type="predicted"/>